<evidence type="ECO:0000313" key="3">
    <source>
        <dbReference type="EMBL" id="OGF81256.1"/>
    </source>
</evidence>
<evidence type="ECO:0000256" key="1">
    <source>
        <dbReference type="SAM" id="Phobius"/>
    </source>
</evidence>
<dbReference type="InterPro" id="IPR036866">
    <property type="entry name" value="RibonucZ/Hydroxyglut_hydro"/>
</dbReference>
<keyword evidence="1" id="KW-0472">Membrane</keyword>
<dbReference type="Pfam" id="PF00753">
    <property type="entry name" value="Lactamase_B"/>
    <property type="match status" value="1"/>
</dbReference>
<dbReference type="PANTHER" id="PTHR30619">
    <property type="entry name" value="DNA INTERNALIZATION/COMPETENCE PROTEIN COMEC/REC2"/>
    <property type="match status" value="1"/>
</dbReference>
<dbReference type="CDD" id="cd07731">
    <property type="entry name" value="ComA-like_MBL-fold"/>
    <property type="match status" value="1"/>
</dbReference>
<keyword evidence="1" id="KW-1133">Transmembrane helix</keyword>
<dbReference type="STRING" id="1798351.A2930_02225"/>
<feature type="domain" description="Metallo-beta-lactamase" evidence="2">
    <location>
        <begin position="49"/>
        <end position="248"/>
    </location>
</feature>
<feature type="transmembrane region" description="Helical" evidence="1">
    <location>
        <begin position="12"/>
        <end position="34"/>
    </location>
</feature>
<dbReference type="SUPFAM" id="SSF56281">
    <property type="entry name" value="Metallo-hydrolase/oxidoreductase"/>
    <property type="match status" value="1"/>
</dbReference>
<proteinExistence type="predicted"/>
<evidence type="ECO:0000313" key="4">
    <source>
        <dbReference type="Proteomes" id="UP000178114"/>
    </source>
</evidence>
<dbReference type="InterPro" id="IPR035681">
    <property type="entry name" value="ComA-like_MBL"/>
</dbReference>
<dbReference type="InterPro" id="IPR052159">
    <property type="entry name" value="Competence_DNA_uptake"/>
</dbReference>
<reference evidence="3 4" key="1">
    <citation type="journal article" date="2016" name="Nat. Commun.">
        <title>Thousands of microbial genomes shed light on interconnected biogeochemical processes in an aquifer system.</title>
        <authorList>
            <person name="Anantharaman K."/>
            <person name="Brown C.T."/>
            <person name="Hug L.A."/>
            <person name="Sharon I."/>
            <person name="Castelle C.J."/>
            <person name="Probst A.J."/>
            <person name="Thomas B.C."/>
            <person name="Singh A."/>
            <person name="Wilkins M.J."/>
            <person name="Karaoz U."/>
            <person name="Brodie E.L."/>
            <person name="Williams K.H."/>
            <person name="Hubbard S.S."/>
            <person name="Banfield J.F."/>
        </authorList>
    </citation>
    <scope>NUCLEOTIDE SEQUENCE [LARGE SCALE GENOMIC DNA]</scope>
</reference>
<evidence type="ECO:0000259" key="2">
    <source>
        <dbReference type="SMART" id="SM00849"/>
    </source>
</evidence>
<name>A0A1F5X035_9BACT</name>
<organism evidence="3 4">
    <name type="scientific">Candidatus Giovannonibacteria bacterium RIFCSPLOWO2_01_FULL_45_34</name>
    <dbReference type="NCBI Taxonomy" id="1798351"/>
    <lineage>
        <taxon>Bacteria</taxon>
        <taxon>Candidatus Giovannoniibacteriota</taxon>
    </lineage>
</organism>
<dbReference type="Proteomes" id="UP000178114">
    <property type="component" value="Unassembled WGS sequence"/>
</dbReference>
<gene>
    <name evidence="3" type="ORF">A2930_02225</name>
</gene>
<comment type="caution">
    <text evidence="3">The sequence shown here is derived from an EMBL/GenBank/DDBJ whole genome shotgun (WGS) entry which is preliminary data.</text>
</comment>
<sequence>MLKFFEIYRKQIIWAVVFFLFSLNFITWSSVFAVSNAPGIAVYFFDVGQGDSEFISAKDGTQILIDGGPNAKVLSDLGRVMPYYDNSIDLIVLTHQHADHVTGLIDVLRRYKVGMVIENGAGYNTAEYAEFERIITEKNIKKIIIDRPEELLFYNGAVLKFLYPERSYDGETLKNVHDATVVSELDFEGRKILFMGDAEKNIEARLVYEGAVGNIDVLKAGHHGSKTSSNDFFLNIIKPEYAVISAGEGNRYGHPSQQTLSNLANIGAKIFRTDLDGTIKLEINKGNFVLSTQK</sequence>
<dbReference type="AlphaFoldDB" id="A0A1F5X035"/>
<dbReference type="Gene3D" id="3.60.15.10">
    <property type="entry name" value="Ribonuclease Z/Hydroxyacylglutathione hydrolase-like"/>
    <property type="match status" value="1"/>
</dbReference>
<dbReference type="PANTHER" id="PTHR30619:SF1">
    <property type="entry name" value="RECOMBINATION PROTEIN 2"/>
    <property type="match status" value="1"/>
</dbReference>
<dbReference type="EMBL" id="MFID01000014">
    <property type="protein sequence ID" value="OGF81256.1"/>
    <property type="molecule type" value="Genomic_DNA"/>
</dbReference>
<accession>A0A1F5X035</accession>
<dbReference type="SMART" id="SM00849">
    <property type="entry name" value="Lactamase_B"/>
    <property type="match status" value="1"/>
</dbReference>
<keyword evidence="1" id="KW-0812">Transmembrane</keyword>
<dbReference type="InterPro" id="IPR001279">
    <property type="entry name" value="Metallo-B-lactamas"/>
</dbReference>
<protein>
    <recommendedName>
        <fullName evidence="2">Metallo-beta-lactamase domain-containing protein</fullName>
    </recommendedName>
</protein>